<sequence>MGAKLILLLQYFSLSVFAMVLTMALTEANSKRANWGDETVPYTMGKEKMTRLHFYFHDVITGKNPVAVQIAEAPGTNSSPSRFGAMFMIDDPLTEYPHPRSRLVGRAQGFYGHSGINEESLTMGMSLVFTGNKKFNGSTISVISRNPIEHTERELAIVGGTGYFRFARGYISGKTYRVSGPDAIVEYNCTIVHY</sequence>
<comment type="subcellular location">
    <subcellularLocation>
        <location evidence="4">Secreted</location>
        <location evidence="4">Extracellular space</location>
        <location evidence="4">Apoplast</location>
    </subcellularLocation>
</comment>
<dbReference type="InterPro" id="IPR044859">
    <property type="entry name" value="Allene_oxi_cyc_Dirigent"/>
</dbReference>
<feature type="signal peptide" evidence="4">
    <location>
        <begin position="1"/>
        <end position="18"/>
    </location>
</feature>
<dbReference type="EMBL" id="JAJJMA010287695">
    <property type="protein sequence ID" value="MCL7046956.1"/>
    <property type="molecule type" value="Genomic_DNA"/>
</dbReference>
<feature type="chain" id="PRO_5041487069" description="Dirigent protein" evidence="4">
    <location>
        <begin position="19"/>
        <end position="194"/>
    </location>
</feature>
<dbReference type="PANTHER" id="PTHR21495">
    <property type="entry name" value="NUCLEOPORIN-RELATED"/>
    <property type="match status" value="1"/>
</dbReference>
<dbReference type="GO" id="GO:0048046">
    <property type="term" value="C:apoplast"/>
    <property type="evidence" value="ECO:0007669"/>
    <property type="project" value="UniProtKB-SubCell"/>
</dbReference>
<dbReference type="AlphaFoldDB" id="A0AA41VT07"/>
<evidence type="ECO:0000313" key="5">
    <source>
        <dbReference type="EMBL" id="MCL7046956.1"/>
    </source>
</evidence>
<keyword evidence="6" id="KW-1185">Reference proteome</keyword>
<keyword evidence="3 4" id="KW-0964">Secreted</keyword>
<keyword evidence="4" id="KW-0052">Apoplast</keyword>
<evidence type="ECO:0000256" key="2">
    <source>
        <dbReference type="ARBA" id="ARBA00011738"/>
    </source>
</evidence>
<evidence type="ECO:0000256" key="4">
    <source>
        <dbReference type="RuleBase" id="RU363099"/>
    </source>
</evidence>
<dbReference type="Gene3D" id="2.40.480.10">
    <property type="entry name" value="Allene oxide cyclase-like"/>
    <property type="match status" value="1"/>
</dbReference>
<reference evidence="5" key="1">
    <citation type="submission" date="2022-03" db="EMBL/GenBank/DDBJ databases">
        <title>A functionally conserved STORR gene fusion in Papaver species that diverged 16.8 million years ago.</title>
        <authorList>
            <person name="Catania T."/>
        </authorList>
    </citation>
    <scope>NUCLEOTIDE SEQUENCE</scope>
    <source>
        <strain evidence="5">S-191538</strain>
    </source>
</reference>
<keyword evidence="4" id="KW-0732">Signal</keyword>
<dbReference type="InterPro" id="IPR004265">
    <property type="entry name" value="Dirigent"/>
</dbReference>
<comment type="caution">
    <text evidence="5">The sequence shown here is derived from an EMBL/GenBank/DDBJ whole genome shotgun (WGS) entry which is preliminary data.</text>
</comment>
<evidence type="ECO:0000313" key="6">
    <source>
        <dbReference type="Proteomes" id="UP001177140"/>
    </source>
</evidence>
<protein>
    <recommendedName>
        <fullName evidence="4">Dirigent protein</fullName>
    </recommendedName>
</protein>
<dbReference type="Pfam" id="PF03018">
    <property type="entry name" value="Dirigent"/>
    <property type="match status" value="1"/>
</dbReference>
<gene>
    <name evidence="5" type="ORF">MKW94_024019</name>
</gene>
<evidence type="ECO:0000256" key="3">
    <source>
        <dbReference type="ARBA" id="ARBA00022525"/>
    </source>
</evidence>
<comment type="function">
    <text evidence="4">Dirigent proteins impart stereoselectivity on the phenoxy radical-coupling reaction, yielding optically active lignans from two molecules of coniferyl alcohol in the biosynthesis of lignans, flavonolignans, and alkaloids and thus plays a central role in plant secondary metabolism.</text>
</comment>
<accession>A0AA41VT07</accession>
<proteinExistence type="inferred from homology"/>
<evidence type="ECO:0000256" key="1">
    <source>
        <dbReference type="ARBA" id="ARBA00010746"/>
    </source>
</evidence>
<comment type="subunit">
    <text evidence="2 4">Homodimer.</text>
</comment>
<name>A0AA41VT07_PAPNU</name>
<organism evidence="5 6">
    <name type="scientific">Papaver nudicaule</name>
    <name type="common">Iceland poppy</name>
    <dbReference type="NCBI Taxonomy" id="74823"/>
    <lineage>
        <taxon>Eukaryota</taxon>
        <taxon>Viridiplantae</taxon>
        <taxon>Streptophyta</taxon>
        <taxon>Embryophyta</taxon>
        <taxon>Tracheophyta</taxon>
        <taxon>Spermatophyta</taxon>
        <taxon>Magnoliopsida</taxon>
        <taxon>Ranunculales</taxon>
        <taxon>Papaveraceae</taxon>
        <taxon>Papaveroideae</taxon>
        <taxon>Papaver</taxon>
    </lineage>
</organism>
<dbReference type="GO" id="GO:0009699">
    <property type="term" value="P:phenylpropanoid biosynthetic process"/>
    <property type="evidence" value="ECO:0007669"/>
    <property type="project" value="UniProtKB-ARBA"/>
</dbReference>
<comment type="similarity">
    <text evidence="1 4">Belongs to the plant dirigent protein family.</text>
</comment>
<dbReference type="Proteomes" id="UP001177140">
    <property type="component" value="Unassembled WGS sequence"/>
</dbReference>